<feature type="domain" description="UspA" evidence="2">
    <location>
        <begin position="7"/>
        <end position="144"/>
    </location>
</feature>
<dbReference type="PANTHER" id="PTHR46268:SF6">
    <property type="entry name" value="UNIVERSAL STRESS PROTEIN UP12"/>
    <property type="match status" value="1"/>
</dbReference>
<dbReference type="Proteomes" id="UP000580474">
    <property type="component" value="Unassembled WGS sequence"/>
</dbReference>
<dbReference type="PANTHER" id="PTHR46268">
    <property type="entry name" value="STRESS RESPONSE PROTEIN NHAX"/>
    <property type="match status" value="1"/>
</dbReference>
<proteinExistence type="inferred from homology"/>
<dbReference type="InterPro" id="IPR006015">
    <property type="entry name" value="Universal_stress_UspA"/>
</dbReference>
<dbReference type="SUPFAM" id="SSF52402">
    <property type="entry name" value="Adenine nucleotide alpha hydrolases-like"/>
    <property type="match status" value="2"/>
</dbReference>
<evidence type="ECO:0000313" key="3">
    <source>
        <dbReference type="EMBL" id="MBB5069893.1"/>
    </source>
</evidence>
<dbReference type="Pfam" id="PF00582">
    <property type="entry name" value="Usp"/>
    <property type="match status" value="2"/>
</dbReference>
<evidence type="ECO:0000256" key="1">
    <source>
        <dbReference type="ARBA" id="ARBA00008791"/>
    </source>
</evidence>
<organism evidence="3 4">
    <name type="scientific">Saccharopolyspora gloriosae</name>
    <dbReference type="NCBI Taxonomy" id="455344"/>
    <lineage>
        <taxon>Bacteria</taxon>
        <taxon>Bacillati</taxon>
        <taxon>Actinomycetota</taxon>
        <taxon>Actinomycetes</taxon>
        <taxon>Pseudonocardiales</taxon>
        <taxon>Pseudonocardiaceae</taxon>
        <taxon>Saccharopolyspora</taxon>
    </lineage>
</organism>
<accession>A0A840NI81</accession>
<dbReference type="Gene3D" id="3.40.50.620">
    <property type="entry name" value="HUPs"/>
    <property type="match status" value="2"/>
</dbReference>
<evidence type="ECO:0000259" key="2">
    <source>
        <dbReference type="Pfam" id="PF00582"/>
    </source>
</evidence>
<dbReference type="PRINTS" id="PR01438">
    <property type="entry name" value="UNVRSLSTRESS"/>
</dbReference>
<reference evidence="3 4" key="1">
    <citation type="submission" date="2020-08" db="EMBL/GenBank/DDBJ databases">
        <title>Sequencing the genomes of 1000 actinobacteria strains.</title>
        <authorList>
            <person name="Klenk H.-P."/>
        </authorList>
    </citation>
    <scope>NUCLEOTIDE SEQUENCE [LARGE SCALE GENOMIC DNA]</scope>
    <source>
        <strain evidence="3 4">DSM 45582</strain>
    </source>
</reference>
<comment type="similarity">
    <text evidence="1">Belongs to the universal stress protein A family.</text>
</comment>
<dbReference type="AlphaFoldDB" id="A0A840NI81"/>
<sequence length="296" mass="31028">MNEAQTEPVVVGIDGSGTARRAVRWAAGEAARRRTRLRIVYGDVFAAPAIPGLRKAQAPPEVVRADVEKSLAEAAEAARRESPELAVETASLPGTPSSVLIEESRRAGLVVVGDRGLGGFTGLLAGSVAVAVAAHGHGPTAVVRARNGHEQEAAHGPVVVGLDGSRNDERLLVQGFEAATGYEAPLHVVHAWNLVGVDVRRMRVGLAADEIQAGEERLLSELLSGWGERYPDVEVHHHVTRGSAAAELLRHAEQARLVVVGARGRGGFTGMLLGSTSQALIHHAPCPILIVRAANG</sequence>
<gene>
    <name evidence="3" type="ORF">BJ969_002981</name>
</gene>
<evidence type="ECO:0000313" key="4">
    <source>
        <dbReference type="Proteomes" id="UP000580474"/>
    </source>
</evidence>
<protein>
    <submittedName>
        <fullName evidence="3">Nucleotide-binding universal stress UspA family protein</fullName>
    </submittedName>
</protein>
<feature type="domain" description="UspA" evidence="2">
    <location>
        <begin position="157"/>
        <end position="292"/>
    </location>
</feature>
<name>A0A840NI81_9PSEU</name>
<keyword evidence="4" id="KW-1185">Reference proteome</keyword>
<dbReference type="InterPro" id="IPR006016">
    <property type="entry name" value="UspA"/>
</dbReference>
<dbReference type="InterPro" id="IPR014729">
    <property type="entry name" value="Rossmann-like_a/b/a_fold"/>
</dbReference>
<comment type="caution">
    <text evidence="3">The sequence shown here is derived from an EMBL/GenBank/DDBJ whole genome shotgun (WGS) entry which is preliminary data.</text>
</comment>
<dbReference type="EMBL" id="JACHIV010000001">
    <property type="protein sequence ID" value="MBB5069893.1"/>
    <property type="molecule type" value="Genomic_DNA"/>
</dbReference>
<dbReference type="RefSeq" id="WP_184479512.1">
    <property type="nucleotide sequence ID" value="NZ_JACHIV010000001.1"/>
</dbReference>